<reference evidence="1" key="1">
    <citation type="submission" date="2023-02" db="EMBL/GenBank/DDBJ databases">
        <title>Genome of toxic invasive species Heracleum sosnowskyi carries increased number of genes despite the absence of recent whole-genome duplications.</title>
        <authorList>
            <person name="Schelkunov M."/>
            <person name="Shtratnikova V."/>
            <person name="Makarenko M."/>
            <person name="Klepikova A."/>
            <person name="Omelchenko D."/>
            <person name="Novikova G."/>
            <person name="Obukhova E."/>
            <person name="Bogdanov V."/>
            <person name="Penin A."/>
            <person name="Logacheva M."/>
        </authorList>
    </citation>
    <scope>NUCLEOTIDE SEQUENCE</scope>
    <source>
        <strain evidence="1">Hsosn_3</strain>
        <tissue evidence="1">Leaf</tissue>
    </source>
</reference>
<dbReference type="PANTHER" id="PTHR12706:SF13">
    <property type="entry name" value="PROTEIN FORGETTER 1"/>
    <property type="match status" value="1"/>
</dbReference>
<dbReference type="EMBL" id="JAUIZM010000004">
    <property type="protein sequence ID" value="KAK1388243.1"/>
    <property type="molecule type" value="Genomic_DNA"/>
</dbReference>
<sequence>MYKEQCIVIGLQSTGAEVRIEEAVAKHGTELVDFISLSAQLLQLVFHSKEELEKLSNIKKKVKLILSPSLQNLMMNFRSARVANLKWKGKIAPMFMLQEAHASCMFSATCQRPSFCILVLLSMQRKNRRIEGRKIRGGGTHRSNQASAPEYRLLSNLGVNEDLLPLLQRD</sequence>
<dbReference type="PANTHER" id="PTHR12706">
    <property type="entry name" value="STRAWBERRY NOTCH-RELATED"/>
    <property type="match status" value="1"/>
</dbReference>
<protein>
    <submittedName>
        <fullName evidence="1">Uncharacterized protein</fullName>
    </submittedName>
</protein>
<dbReference type="Proteomes" id="UP001237642">
    <property type="component" value="Unassembled WGS sequence"/>
</dbReference>
<dbReference type="InterPro" id="IPR026741">
    <property type="entry name" value="SNO"/>
</dbReference>
<dbReference type="GO" id="GO:0006355">
    <property type="term" value="P:regulation of DNA-templated transcription"/>
    <property type="evidence" value="ECO:0007669"/>
    <property type="project" value="InterPro"/>
</dbReference>
<dbReference type="GO" id="GO:0031490">
    <property type="term" value="F:chromatin DNA binding"/>
    <property type="evidence" value="ECO:0007669"/>
    <property type="project" value="TreeGrafter"/>
</dbReference>
<dbReference type="GO" id="GO:0042393">
    <property type="term" value="F:histone binding"/>
    <property type="evidence" value="ECO:0007669"/>
    <property type="project" value="TreeGrafter"/>
</dbReference>
<proteinExistence type="predicted"/>
<gene>
    <name evidence="1" type="ORF">POM88_016421</name>
</gene>
<dbReference type="AlphaFoldDB" id="A0AAD8INX8"/>
<reference evidence="1" key="2">
    <citation type="submission" date="2023-05" db="EMBL/GenBank/DDBJ databases">
        <authorList>
            <person name="Schelkunov M.I."/>
        </authorList>
    </citation>
    <scope>NUCLEOTIDE SEQUENCE</scope>
    <source>
        <strain evidence="1">Hsosn_3</strain>
        <tissue evidence="1">Leaf</tissue>
    </source>
</reference>
<keyword evidence="2" id="KW-1185">Reference proteome</keyword>
<evidence type="ECO:0000313" key="2">
    <source>
        <dbReference type="Proteomes" id="UP001237642"/>
    </source>
</evidence>
<evidence type="ECO:0000313" key="1">
    <source>
        <dbReference type="EMBL" id="KAK1388243.1"/>
    </source>
</evidence>
<name>A0AAD8INX8_9APIA</name>
<comment type="caution">
    <text evidence="1">The sequence shown here is derived from an EMBL/GenBank/DDBJ whole genome shotgun (WGS) entry which is preliminary data.</text>
</comment>
<organism evidence="1 2">
    <name type="scientific">Heracleum sosnowskyi</name>
    <dbReference type="NCBI Taxonomy" id="360622"/>
    <lineage>
        <taxon>Eukaryota</taxon>
        <taxon>Viridiplantae</taxon>
        <taxon>Streptophyta</taxon>
        <taxon>Embryophyta</taxon>
        <taxon>Tracheophyta</taxon>
        <taxon>Spermatophyta</taxon>
        <taxon>Magnoliopsida</taxon>
        <taxon>eudicotyledons</taxon>
        <taxon>Gunneridae</taxon>
        <taxon>Pentapetalae</taxon>
        <taxon>asterids</taxon>
        <taxon>campanulids</taxon>
        <taxon>Apiales</taxon>
        <taxon>Apiaceae</taxon>
        <taxon>Apioideae</taxon>
        <taxon>apioid superclade</taxon>
        <taxon>Tordylieae</taxon>
        <taxon>Tordyliinae</taxon>
        <taxon>Heracleum</taxon>
    </lineage>
</organism>
<dbReference type="GO" id="GO:0005634">
    <property type="term" value="C:nucleus"/>
    <property type="evidence" value="ECO:0007669"/>
    <property type="project" value="TreeGrafter"/>
</dbReference>
<accession>A0AAD8INX8</accession>